<dbReference type="AlphaFoldDB" id="S8DZ97"/>
<sequence>MPPKTIKGSVSQRRAATAQGSPAKGPQMSASSRLQGEARAKRTQAVRGRPKKLSAKETKRLEAEWNTIAINSLRQAKTLLDHANELHAALIVKLVKNMWCHTAIIADSRGDPTLTRADALGDPAKEIVTKLASGGMVENLAIDVTLLSEGWLFHNPARPSHVMVLSDEYLCRAYTLSWRTRLFEETTHVAFQPLLHELFPRMPAHGLRELFPNMRFCCIQIDAMGDTKQAVAFVEDFSVTLDRLVVFVRPSLGQYCTSDAPMWVAMRALAKQHPKLAVFPHQISFRAEWEKLVGGEETIWEAEVDEELCQTLKPATSYEVDWRVAFSGSARWHGEDDTPSDEDSLLFQRRQSYEEGKDEGTIQENVVIDPTNWGIPESLTIEQEFDALFPFSSRMAQADPYLDM</sequence>
<dbReference type="OrthoDB" id="2799956at2759"/>
<dbReference type="HOGENOM" id="CLU_681579_0_0_1"/>
<reference evidence="2 3" key="1">
    <citation type="journal article" date="2012" name="Science">
        <title>The Paleozoic origin of enzymatic lignin decomposition reconstructed from 31 fungal genomes.</title>
        <authorList>
            <person name="Floudas D."/>
            <person name="Binder M."/>
            <person name="Riley R."/>
            <person name="Barry K."/>
            <person name="Blanchette R.A."/>
            <person name="Henrissat B."/>
            <person name="Martinez A.T."/>
            <person name="Otillar R."/>
            <person name="Spatafora J.W."/>
            <person name="Yadav J.S."/>
            <person name="Aerts A."/>
            <person name="Benoit I."/>
            <person name="Boyd A."/>
            <person name="Carlson A."/>
            <person name="Copeland A."/>
            <person name="Coutinho P.M."/>
            <person name="de Vries R.P."/>
            <person name="Ferreira P."/>
            <person name="Findley K."/>
            <person name="Foster B."/>
            <person name="Gaskell J."/>
            <person name="Glotzer D."/>
            <person name="Gorecki P."/>
            <person name="Heitman J."/>
            <person name="Hesse C."/>
            <person name="Hori C."/>
            <person name="Igarashi K."/>
            <person name="Jurgens J.A."/>
            <person name="Kallen N."/>
            <person name="Kersten P."/>
            <person name="Kohler A."/>
            <person name="Kuees U."/>
            <person name="Kumar T.K.A."/>
            <person name="Kuo A."/>
            <person name="LaButti K."/>
            <person name="Larrondo L.F."/>
            <person name="Lindquist E."/>
            <person name="Ling A."/>
            <person name="Lombard V."/>
            <person name="Lucas S."/>
            <person name="Lundell T."/>
            <person name="Martin R."/>
            <person name="McLaughlin D.J."/>
            <person name="Morgenstern I."/>
            <person name="Morin E."/>
            <person name="Murat C."/>
            <person name="Nagy L.G."/>
            <person name="Nolan M."/>
            <person name="Ohm R.A."/>
            <person name="Patyshakuliyeva A."/>
            <person name="Rokas A."/>
            <person name="Ruiz-Duenas F.J."/>
            <person name="Sabat G."/>
            <person name="Salamov A."/>
            <person name="Samejima M."/>
            <person name="Schmutz J."/>
            <person name="Slot J.C."/>
            <person name="St John F."/>
            <person name="Stenlid J."/>
            <person name="Sun H."/>
            <person name="Sun S."/>
            <person name="Syed K."/>
            <person name="Tsang A."/>
            <person name="Wiebenga A."/>
            <person name="Young D."/>
            <person name="Pisabarro A."/>
            <person name="Eastwood D.C."/>
            <person name="Martin F."/>
            <person name="Cullen D."/>
            <person name="Grigoriev I.V."/>
            <person name="Hibbett D.S."/>
        </authorList>
    </citation>
    <scope>NUCLEOTIDE SEQUENCE</scope>
    <source>
        <strain evidence="3">FP-58527</strain>
    </source>
</reference>
<organism evidence="2 3">
    <name type="scientific">Fomitopsis schrenkii</name>
    <name type="common">Brown rot fungus</name>
    <dbReference type="NCBI Taxonomy" id="2126942"/>
    <lineage>
        <taxon>Eukaryota</taxon>
        <taxon>Fungi</taxon>
        <taxon>Dikarya</taxon>
        <taxon>Basidiomycota</taxon>
        <taxon>Agaricomycotina</taxon>
        <taxon>Agaricomycetes</taxon>
        <taxon>Polyporales</taxon>
        <taxon>Fomitopsis</taxon>
    </lineage>
</organism>
<dbReference type="EMBL" id="KE504167">
    <property type="protein sequence ID" value="EPS98301.1"/>
    <property type="molecule type" value="Genomic_DNA"/>
</dbReference>
<evidence type="ECO:0000256" key="1">
    <source>
        <dbReference type="SAM" id="MobiDB-lite"/>
    </source>
</evidence>
<keyword evidence="3" id="KW-1185">Reference proteome</keyword>
<name>S8DZ97_FOMSC</name>
<dbReference type="InParanoid" id="S8DZ97"/>
<evidence type="ECO:0000313" key="2">
    <source>
        <dbReference type="EMBL" id="EPS98301.1"/>
    </source>
</evidence>
<dbReference type="Proteomes" id="UP000015241">
    <property type="component" value="Unassembled WGS sequence"/>
</dbReference>
<evidence type="ECO:0000313" key="3">
    <source>
        <dbReference type="Proteomes" id="UP000015241"/>
    </source>
</evidence>
<proteinExistence type="predicted"/>
<feature type="region of interest" description="Disordered" evidence="1">
    <location>
        <begin position="1"/>
        <end position="57"/>
    </location>
</feature>
<protein>
    <submittedName>
        <fullName evidence="2">Uncharacterized protein</fullName>
    </submittedName>
</protein>
<feature type="compositionally biased region" description="Polar residues" evidence="1">
    <location>
        <begin position="8"/>
        <end position="20"/>
    </location>
</feature>
<accession>S8DZ97</accession>
<feature type="compositionally biased region" description="Basic residues" evidence="1">
    <location>
        <begin position="41"/>
        <end position="53"/>
    </location>
</feature>
<gene>
    <name evidence="2" type="ORF">FOMPIDRAFT_1051694</name>
</gene>